<dbReference type="EMBL" id="FXTX01000026">
    <property type="protein sequence ID" value="SMP22709.1"/>
    <property type="molecule type" value="Genomic_DNA"/>
</dbReference>
<keyword evidence="2" id="KW-1185">Reference proteome</keyword>
<dbReference type="RefSeq" id="WP_265134973.1">
    <property type="nucleotide sequence ID" value="NZ_FXTX01000026.1"/>
</dbReference>
<sequence>MIDTTGFFKEIFKIIKILFSKTEEQENNSTPRYCIVDYEKQKNKIDKEENDFFINDFLLEETEFDKGLWDPSSMYYNTIHHHERTIDD</sequence>
<evidence type="ECO:0000313" key="2">
    <source>
        <dbReference type="Proteomes" id="UP001157947"/>
    </source>
</evidence>
<gene>
    <name evidence="1" type="ORF">SAMN06264868_12612</name>
</gene>
<evidence type="ECO:0000313" key="1">
    <source>
        <dbReference type="EMBL" id="SMP22709.1"/>
    </source>
</evidence>
<proteinExistence type="predicted"/>
<protein>
    <submittedName>
        <fullName evidence="1">Uncharacterized protein</fullName>
    </submittedName>
</protein>
<organism evidence="1 2">
    <name type="scientific">Venenivibrio stagnispumantis</name>
    <dbReference type="NCBI Taxonomy" id="407998"/>
    <lineage>
        <taxon>Bacteria</taxon>
        <taxon>Pseudomonadati</taxon>
        <taxon>Aquificota</taxon>
        <taxon>Aquificia</taxon>
        <taxon>Aquificales</taxon>
        <taxon>Hydrogenothermaceae</taxon>
        <taxon>Venenivibrio</taxon>
    </lineage>
</organism>
<accession>A0AA45WPS3</accession>
<dbReference type="Proteomes" id="UP001157947">
    <property type="component" value="Unassembled WGS sequence"/>
</dbReference>
<comment type="caution">
    <text evidence="1">The sequence shown here is derived from an EMBL/GenBank/DDBJ whole genome shotgun (WGS) entry which is preliminary data.</text>
</comment>
<dbReference type="AlphaFoldDB" id="A0AA45WPS3"/>
<name>A0AA45WPS3_9AQUI</name>
<reference evidence="1" key="1">
    <citation type="submission" date="2017-05" db="EMBL/GenBank/DDBJ databases">
        <authorList>
            <person name="Varghese N."/>
            <person name="Submissions S."/>
        </authorList>
    </citation>
    <scope>NUCLEOTIDE SEQUENCE</scope>
    <source>
        <strain evidence="1">DSM 18763</strain>
    </source>
</reference>